<sequence>MANDSINVKLEIPFPTNRLAQIVYDVLKVDQEPKRSGVKKELSVSENILKVKFVSSLARQSRVAVNSFFESLNLIVETIDFIGEPTSEEYTHF</sequence>
<dbReference type="RefSeq" id="XP_017776879.1">
    <property type="nucleotide sequence ID" value="XM_017921390.1"/>
</dbReference>
<dbReference type="Pfam" id="PF09341">
    <property type="entry name" value="Pcc1"/>
    <property type="match status" value="1"/>
</dbReference>
<reference evidence="3" key="1">
    <citation type="submission" date="2025-08" db="UniProtKB">
        <authorList>
            <consortium name="RefSeq"/>
        </authorList>
    </citation>
    <scope>IDENTIFICATION</scope>
    <source>
        <tissue evidence="3">Whole Larva</tissue>
    </source>
</reference>
<evidence type="ECO:0000256" key="1">
    <source>
        <dbReference type="ARBA" id="ARBA00007073"/>
    </source>
</evidence>
<dbReference type="InterPro" id="IPR015419">
    <property type="entry name" value="CTAG/Pcc1"/>
</dbReference>
<accession>A0ABM1MQM9</accession>
<dbReference type="Proteomes" id="UP000695000">
    <property type="component" value="Unplaced"/>
</dbReference>
<dbReference type="Gene3D" id="3.30.310.50">
    <property type="entry name" value="Alpha-D-phosphohexomutase, C-terminal domain"/>
    <property type="match status" value="1"/>
</dbReference>
<organism evidence="2 3">
    <name type="scientific">Nicrophorus vespilloides</name>
    <name type="common">Boreal carrion beetle</name>
    <dbReference type="NCBI Taxonomy" id="110193"/>
    <lineage>
        <taxon>Eukaryota</taxon>
        <taxon>Metazoa</taxon>
        <taxon>Ecdysozoa</taxon>
        <taxon>Arthropoda</taxon>
        <taxon>Hexapoda</taxon>
        <taxon>Insecta</taxon>
        <taxon>Pterygota</taxon>
        <taxon>Neoptera</taxon>
        <taxon>Endopterygota</taxon>
        <taxon>Coleoptera</taxon>
        <taxon>Polyphaga</taxon>
        <taxon>Staphyliniformia</taxon>
        <taxon>Silphidae</taxon>
        <taxon>Nicrophorinae</taxon>
        <taxon>Nicrophorus</taxon>
    </lineage>
</organism>
<keyword evidence="2" id="KW-1185">Reference proteome</keyword>
<dbReference type="PANTHER" id="PTHR31283">
    <property type="entry name" value="EKC/KEOPS COMPLEX SUBUNIT PCC1 FAMILY MEMBER"/>
    <property type="match status" value="1"/>
</dbReference>
<dbReference type="PANTHER" id="PTHR31283:SF5">
    <property type="entry name" value="EKC_KEOPS COMPLEX SUBUNIT LAGE3"/>
    <property type="match status" value="1"/>
</dbReference>
<gene>
    <name evidence="3" type="primary">LOC108562893</name>
</gene>
<comment type="similarity">
    <text evidence="1">Belongs to the CTAG/PCC1 family.</text>
</comment>
<evidence type="ECO:0000313" key="2">
    <source>
        <dbReference type="Proteomes" id="UP000695000"/>
    </source>
</evidence>
<proteinExistence type="inferred from homology"/>
<protein>
    <submittedName>
        <fullName evidence="3">Uncharacterized protein LOC108562893</fullName>
    </submittedName>
</protein>
<dbReference type="GeneID" id="108562893"/>
<name>A0ABM1MQM9_NICVS</name>
<evidence type="ECO:0000313" key="3">
    <source>
        <dbReference type="RefSeq" id="XP_017776879.1"/>
    </source>
</evidence>